<name>A0AAU9CRU7_9GAMM</name>
<organism evidence="1 2">
    <name type="scientific">Methylomarinovum caldicuralii</name>
    <dbReference type="NCBI Taxonomy" id="438856"/>
    <lineage>
        <taxon>Bacteria</taxon>
        <taxon>Pseudomonadati</taxon>
        <taxon>Pseudomonadota</taxon>
        <taxon>Gammaproteobacteria</taxon>
        <taxon>Methylococcales</taxon>
        <taxon>Methylothermaceae</taxon>
        <taxon>Methylomarinovum</taxon>
    </lineage>
</organism>
<dbReference type="Proteomes" id="UP001321825">
    <property type="component" value="Chromosome"/>
</dbReference>
<proteinExistence type="predicted"/>
<protein>
    <recommendedName>
        <fullName evidence="3">DUF1501 domain-containing protein</fullName>
    </recommendedName>
</protein>
<dbReference type="InterPro" id="IPR010869">
    <property type="entry name" value="DUF1501"/>
</dbReference>
<dbReference type="Pfam" id="PF07394">
    <property type="entry name" value="DUF1501"/>
    <property type="match status" value="1"/>
</dbReference>
<dbReference type="PANTHER" id="PTHR43737">
    <property type="entry name" value="BLL7424 PROTEIN"/>
    <property type="match status" value="1"/>
</dbReference>
<dbReference type="KEGG" id="mcau:MIT9_P0191"/>
<dbReference type="EMBL" id="AP024714">
    <property type="protein sequence ID" value="BCX80617.1"/>
    <property type="molecule type" value="Genomic_DNA"/>
</dbReference>
<gene>
    <name evidence="1" type="ORF">MIT9_P0191</name>
</gene>
<dbReference type="InterPro" id="IPR006311">
    <property type="entry name" value="TAT_signal"/>
</dbReference>
<keyword evidence="2" id="KW-1185">Reference proteome</keyword>
<evidence type="ECO:0000313" key="2">
    <source>
        <dbReference type="Proteomes" id="UP001321825"/>
    </source>
</evidence>
<dbReference type="PROSITE" id="PS51318">
    <property type="entry name" value="TAT"/>
    <property type="match status" value="1"/>
</dbReference>
<reference evidence="2" key="1">
    <citation type="journal article" date="2024" name="Int. J. Syst. Evol. Microbiol.">
        <title>Methylomarinovum tepidoasis sp. nov., a moderately thermophilic methanotroph of the family Methylothermaceae isolated from a deep-sea hydrothermal field.</title>
        <authorList>
            <person name="Hirayama H."/>
            <person name="Takaki Y."/>
            <person name="Abe M."/>
            <person name="Miyazaki M."/>
            <person name="Uematsu K."/>
            <person name="Matsui Y."/>
            <person name="Takai K."/>
        </authorList>
    </citation>
    <scope>NUCLEOTIDE SEQUENCE [LARGE SCALE GENOMIC DNA]</scope>
    <source>
        <strain evidence="2">IT-9</strain>
    </source>
</reference>
<dbReference type="PANTHER" id="PTHR43737:SF1">
    <property type="entry name" value="DUF1501 DOMAIN-CONTAINING PROTEIN"/>
    <property type="match status" value="1"/>
</dbReference>
<evidence type="ECO:0000313" key="1">
    <source>
        <dbReference type="EMBL" id="BCX80617.1"/>
    </source>
</evidence>
<sequence>MSLNRREFIKVMAVAGMSPWTPRLGWAQEPTARQNRALVCLFLRGGADAVNLLAPYADPLYRQLRPTLALPEPGVAGGVLPLDSQLGLPPTLEPLLPLYRSGDLALVSLCGLGNDSRSHFDRQRWMEAGGDGIPVPGDGWLARALAQTDLPTPVAAVGFGGRLPFALSGASAVAIRDLDRFGLPAKHMSALTQLYEGGNLVSQAGQQTLAALNFIGNASLPPQGSDYPDSSLGRDLAQTARLIKSGIGLRAFCLDSGGWDTHANQAATLAARLDDLARSLAAFHADLGAQMTNTCVVVMSEFGRRVAENASGGTDHGHGGVMLVLGGGVQGGKIYGDRPDLSDLYGPGDLPVTTDYRSVLAEAVTVTLGVSDLKTVFPGFQPQVLGLF</sequence>
<dbReference type="RefSeq" id="WP_317705585.1">
    <property type="nucleotide sequence ID" value="NZ_AP024714.1"/>
</dbReference>
<evidence type="ECO:0008006" key="3">
    <source>
        <dbReference type="Google" id="ProtNLM"/>
    </source>
</evidence>
<dbReference type="AlphaFoldDB" id="A0AAU9CRU7"/>
<accession>A0AAU9CRU7</accession>